<keyword evidence="1" id="KW-0812">Transmembrane</keyword>
<accession>A0A9K3NI48</accession>
<dbReference type="Gramene" id="mRNA:HanXRQr2_Chr06g0246591">
    <property type="protein sequence ID" value="CDS:HanXRQr2_Chr06g0246591.1"/>
    <property type="gene ID" value="HanXRQr2_Chr06g0246591"/>
</dbReference>
<sequence>MVSSKGFPKYMHTKFTKTKRIERGFLLFTLLVVDKYAIPLMSGSRENVLVVARVFFFFFYLVKEEMYCQKSV</sequence>
<keyword evidence="1" id="KW-0472">Membrane</keyword>
<evidence type="ECO:0000313" key="2">
    <source>
        <dbReference type="EMBL" id="KAF5801307.1"/>
    </source>
</evidence>
<reference evidence="2" key="2">
    <citation type="submission" date="2020-06" db="EMBL/GenBank/DDBJ databases">
        <title>Helianthus annuus Genome sequencing and assembly Release 2.</title>
        <authorList>
            <person name="Gouzy J."/>
            <person name="Langlade N."/>
            <person name="Munos S."/>
        </authorList>
    </citation>
    <scope>NUCLEOTIDE SEQUENCE</scope>
    <source>
        <tissue evidence="2">Leaves</tissue>
    </source>
</reference>
<evidence type="ECO:0000256" key="1">
    <source>
        <dbReference type="SAM" id="Phobius"/>
    </source>
</evidence>
<dbReference type="EMBL" id="MNCJ02000321">
    <property type="protein sequence ID" value="KAF5801307.1"/>
    <property type="molecule type" value="Genomic_DNA"/>
</dbReference>
<keyword evidence="1" id="KW-1133">Transmembrane helix</keyword>
<reference evidence="2" key="1">
    <citation type="journal article" date="2017" name="Nature">
        <title>The sunflower genome provides insights into oil metabolism, flowering and Asterid evolution.</title>
        <authorList>
            <person name="Badouin H."/>
            <person name="Gouzy J."/>
            <person name="Grassa C.J."/>
            <person name="Murat F."/>
            <person name="Staton S.E."/>
            <person name="Cottret L."/>
            <person name="Lelandais-Briere C."/>
            <person name="Owens G.L."/>
            <person name="Carrere S."/>
            <person name="Mayjonade B."/>
            <person name="Legrand L."/>
            <person name="Gill N."/>
            <person name="Kane N.C."/>
            <person name="Bowers J.E."/>
            <person name="Hubner S."/>
            <person name="Bellec A."/>
            <person name="Berard A."/>
            <person name="Berges H."/>
            <person name="Blanchet N."/>
            <person name="Boniface M.C."/>
            <person name="Brunel D."/>
            <person name="Catrice O."/>
            <person name="Chaidir N."/>
            <person name="Claudel C."/>
            <person name="Donnadieu C."/>
            <person name="Faraut T."/>
            <person name="Fievet G."/>
            <person name="Helmstetter N."/>
            <person name="King M."/>
            <person name="Knapp S.J."/>
            <person name="Lai Z."/>
            <person name="Le Paslier M.C."/>
            <person name="Lippi Y."/>
            <person name="Lorenzon L."/>
            <person name="Mandel J.R."/>
            <person name="Marage G."/>
            <person name="Marchand G."/>
            <person name="Marquand E."/>
            <person name="Bret-Mestries E."/>
            <person name="Morien E."/>
            <person name="Nambeesan S."/>
            <person name="Nguyen T."/>
            <person name="Pegot-Espagnet P."/>
            <person name="Pouilly N."/>
            <person name="Raftis F."/>
            <person name="Sallet E."/>
            <person name="Schiex T."/>
            <person name="Thomas J."/>
            <person name="Vandecasteele C."/>
            <person name="Vares D."/>
            <person name="Vear F."/>
            <person name="Vautrin S."/>
            <person name="Crespi M."/>
            <person name="Mangin B."/>
            <person name="Burke J.M."/>
            <person name="Salse J."/>
            <person name="Munos S."/>
            <person name="Vincourt P."/>
            <person name="Rieseberg L.H."/>
            <person name="Langlade N.B."/>
        </authorList>
    </citation>
    <scope>NUCLEOTIDE SEQUENCE</scope>
    <source>
        <tissue evidence="2">Leaves</tissue>
    </source>
</reference>
<evidence type="ECO:0000313" key="3">
    <source>
        <dbReference type="Proteomes" id="UP000215914"/>
    </source>
</evidence>
<dbReference type="AlphaFoldDB" id="A0A9K3NI48"/>
<gene>
    <name evidence="2" type="ORF">HanXRQr2_Chr06g0246591</name>
</gene>
<keyword evidence="3" id="KW-1185">Reference proteome</keyword>
<dbReference type="Proteomes" id="UP000215914">
    <property type="component" value="Unassembled WGS sequence"/>
</dbReference>
<name>A0A9K3NI48_HELAN</name>
<organism evidence="2 3">
    <name type="scientific">Helianthus annuus</name>
    <name type="common">Common sunflower</name>
    <dbReference type="NCBI Taxonomy" id="4232"/>
    <lineage>
        <taxon>Eukaryota</taxon>
        <taxon>Viridiplantae</taxon>
        <taxon>Streptophyta</taxon>
        <taxon>Embryophyta</taxon>
        <taxon>Tracheophyta</taxon>
        <taxon>Spermatophyta</taxon>
        <taxon>Magnoliopsida</taxon>
        <taxon>eudicotyledons</taxon>
        <taxon>Gunneridae</taxon>
        <taxon>Pentapetalae</taxon>
        <taxon>asterids</taxon>
        <taxon>campanulids</taxon>
        <taxon>Asterales</taxon>
        <taxon>Asteraceae</taxon>
        <taxon>Asteroideae</taxon>
        <taxon>Heliantheae alliance</taxon>
        <taxon>Heliantheae</taxon>
        <taxon>Helianthus</taxon>
    </lineage>
</organism>
<comment type="caution">
    <text evidence="2">The sequence shown here is derived from an EMBL/GenBank/DDBJ whole genome shotgun (WGS) entry which is preliminary data.</text>
</comment>
<feature type="transmembrane region" description="Helical" evidence="1">
    <location>
        <begin position="47"/>
        <end position="62"/>
    </location>
</feature>
<proteinExistence type="predicted"/>
<protein>
    <submittedName>
        <fullName evidence="2">Uncharacterized protein</fullName>
    </submittedName>
</protein>